<dbReference type="GO" id="GO:0102223">
    <property type="term" value="F:4,4'-diapophytoene desaturase (4,4'-diaponeurosporene-forming)"/>
    <property type="evidence" value="ECO:0007669"/>
    <property type="project" value="UniProtKB-EC"/>
</dbReference>
<evidence type="ECO:0000313" key="7">
    <source>
        <dbReference type="Proteomes" id="UP000289841"/>
    </source>
</evidence>
<dbReference type="PANTHER" id="PTHR43734:SF1">
    <property type="entry name" value="PHYTOENE DESATURASE"/>
    <property type="match status" value="1"/>
</dbReference>
<dbReference type="EC" id="1.3.8.2" evidence="6"/>
<dbReference type="Gene3D" id="3.50.50.60">
    <property type="entry name" value="FAD/NAD(P)-binding domain"/>
    <property type="match status" value="2"/>
</dbReference>
<evidence type="ECO:0000259" key="5">
    <source>
        <dbReference type="Pfam" id="PF01593"/>
    </source>
</evidence>
<dbReference type="InterPro" id="IPR014105">
    <property type="entry name" value="Carotenoid/retinoid_OxRdtase"/>
</dbReference>
<protein>
    <submittedName>
        <fullName evidence="6">Dehydrosqualene desaturase</fullName>
        <ecNumber evidence="6">1.3.8.2</ecNumber>
    </submittedName>
</protein>
<keyword evidence="2 4" id="KW-0125">Carotenoid biosynthesis</keyword>
<dbReference type="STRING" id="1278311.GCA_000428705_00613"/>
<evidence type="ECO:0000256" key="2">
    <source>
        <dbReference type="ARBA" id="ARBA00022746"/>
    </source>
</evidence>
<dbReference type="OrthoDB" id="9814556at2"/>
<dbReference type="PRINTS" id="PR00419">
    <property type="entry name" value="ADXRDTASE"/>
</dbReference>
<organism evidence="6 7">
    <name type="scientific">Haploplasma axanthum</name>
    <name type="common">Acholeplasma axanthum</name>
    <dbReference type="NCBI Taxonomy" id="29552"/>
    <lineage>
        <taxon>Bacteria</taxon>
        <taxon>Bacillati</taxon>
        <taxon>Mycoplasmatota</taxon>
        <taxon>Mollicutes</taxon>
        <taxon>Acholeplasmatales</taxon>
        <taxon>Acholeplasmataceae</taxon>
        <taxon>Haploplasma</taxon>
    </lineage>
</organism>
<dbReference type="Pfam" id="PF01593">
    <property type="entry name" value="Amino_oxidase"/>
    <property type="match status" value="1"/>
</dbReference>
<dbReference type="KEGG" id="aaxa:NCTC10138_01638"/>
<dbReference type="PANTHER" id="PTHR43734">
    <property type="entry name" value="PHYTOENE DESATURASE"/>
    <property type="match status" value="1"/>
</dbReference>
<comment type="similarity">
    <text evidence="4">Belongs to the carotenoid/retinoid oxidoreductase family.</text>
</comment>
<sequence>MKKVVVIGAGTAGLAAAVRLQHKGYDVTIYEKNKKIGGRMYQLDIEGFKFDVGPTIVMMKDIYEELFIYTGVNPNNYIRMVRLDPMFKLEFPDGTILHATNDLVKMTEDNEMFSEKDAQGYLAYLADVYKRYLVAKKYFIERSFRKPSDFYNLGTMRQALKLKTFSNAYDSIGKFVESEKLKQSLAFQTLYIGVSPFTGPSIYTIIPMIELLYGVWYIKGGMYQMAKAMEKRFLELGGTIKLNQNVEEIVIENKVAKGIIVNDEMIEADIVLSNADFPYAMDNLIRDNKYKKKYIPKKIDKMTYSSSSFMIYLGMKKKYQTSLHTIYFTSNFKKNVDDLFMDNIPDDPSFYVYSPTQLDESLAPADKEVLYILVPVPNLHHTKNKWDKKEEYADFILDILSKKEGFENVKNDIEVMKIFTPHDFEEKFNLKFGATFGLRPTLLQSNYFRPQVKSKYVNNLYFTGSSNHPGAGVPIVLTSSKLAVNEILKDDKNE</sequence>
<gene>
    <name evidence="6" type="primary">crtN</name>
    <name evidence="6" type="ORF">NCTC10138_01638</name>
</gene>
<evidence type="ECO:0000313" key="6">
    <source>
        <dbReference type="EMBL" id="VEU81240.1"/>
    </source>
</evidence>
<dbReference type="SUPFAM" id="SSF51905">
    <property type="entry name" value="FAD/NAD(P)-binding domain"/>
    <property type="match status" value="1"/>
</dbReference>
<dbReference type="InterPro" id="IPR036188">
    <property type="entry name" value="FAD/NAD-bd_sf"/>
</dbReference>
<dbReference type="InterPro" id="IPR002937">
    <property type="entry name" value="Amino_oxidase"/>
</dbReference>
<dbReference type="EMBL" id="LR215048">
    <property type="protein sequence ID" value="VEU81240.1"/>
    <property type="molecule type" value="Genomic_DNA"/>
</dbReference>
<proteinExistence type="inferred from homology"/>
<keyword evidence="3 4" id="KW-0560">Oxidoreductase</keyword>
<dbReference type="NCBIfam" id="TIGR02734">
    <property type="entry name" value="crtI_fam"/>
    <property type="match status" value="1"/>
</dbReference>
<evidence type="ECO:0000256" key="3">
    <source>
        <dbReference type="ARBA" id="ARBA00023002"/>
    </source>
</evidence>
<dbReference type="AlphaFoldDB" id="A0A449BG23"/>
<evidence type="ECO:0000256" key="4">
    <source>
        <dbReference type="RuleBase" id="RU362075"/>
    </source>
</evidence>
<reference evidence="6 7" key="1">
    <citation type="submission" date="2019-01" db="EMBL/GenBank/DDBJ databases">
        <authorList>
            <consortium name="Pathogen Informatics"/>
        </authorList>
    </citation>
    <scope>NUCLEOTIDE SEQUENCE [LARGE SCALE GENOMIC DNA]</scope>
    <source>
        <strain evidence="6 7">NCTC10138</strain>
    </source>
</reference>
<name>A0A449BG23_HAPAX</name>
<feature type="domain" description="Amine oxidase" evidence="5">
    <location>
        <begin position="12"/>
        <end position="488"/>
    </location>
</feature>
<accession>A0A449BG23</accession>
<evidence type="ECO:0000256" key="1">
    <source>
        <dbReference type="ARBA" id="ARBA00004829"/>
    </source>
</evidence>
<keyword evidence="7" id="KW-1185">Reference proteome</keyword>
<dbReference type="Proteomes" id="UP000289841">
    <property type="component" value="Chromosome"/>
</dbReference>
<dbReference type="GO" id="GO:0016117">
    <property type="term" value="P:carotenoid biosynthetic process"/>
    <property type="evidence" value="ECO:0007669"/>
    <property type="project" value="UniProtKB-KW"/>
</dbReference>
<comment type="pathway">
    <text evidence="1 4">Carotenoid biosynthesis.</text>
</comment>
<dbReference type="RefSeq" id="WP_026390256.1">
    <property type="nucleotide sequence ID" value="NZ_LR215048.1"/>
</dbReference>